<keyword evidence="1" id="KW-0472">Membrane</keyword>
<proteinExistence type="predicted"/>
<reference evidence="3" key="1">
    <citation type="submission" date="2016-10" db="EMBL/GenBank/DDBJ databases">
        <authorList>
            <person name="Varghese N."/>
            <person name="Submissions S."/>
        </authorList>
    </citation>
    <scope>NUCLEOTIDE SEQUENCE [LARGE SCALE GENOMIC DNA]</scope>
    <source>
        <strain evidence="3">CGMCC 1.6963</strain>
    </source>
</reference>
<dbReference type="EMBL" id="FOHB01000003">
    <property type="protein sequence ID" value="SES15119.1"/>
    <property type="molecule type" value="Genomic_DNA"/>
</dbReference>
<feature type="transmembrane region" description="Helical" evidence="1">
    <location>
        <begin position="6"/>
        <end position="29"/>
    </location>
</feature>
<evidence type="ECO:0000256" key="1">
    <source>
        <dbReference type="SAM" id="Phobius"/>
    </source>
</evidence>
<dbReference type="STRING" id="587636.SAMN05216199_2217"/>
<dbReference type="Proteomes" id="UP000199019">
    <property type="component" value="Unassembled WGS sequence"/>
</dbReference>
<sequence>MIRGEVGWVVLMGTLLVWALIAFVAYFVIRLAVRHALQDVARDSGPSREPGRVDAA</sequence>
<evidence type="ECO:0000313" key="2">
    <source>
        <dbReference type="EMBL" id="SES15119.1"/>
    </source>
</evidence>
<keyword evidence="3" id="KW-1185">Reference proteome</keyword>
<protein>
    <submittedName>
        <fullName evidence="2">Uncharacterized protein</fullName>
    </submittedName>
</protein>
<evidence type="ECO:0000313" key="3">
    <source>
        <dbReference type="Proteomes" id="UP000199019"/>
    </source>
</evidence>
<gene>
    <name evidence="2" type="ORF">SAMN05216199_2217</name>
</gene>
<name>A0A1H9V0J7_9MICO</name>
<keyword evidence="1" id="KW-1133">Transmembrane helix</keyword>
<dbReference type="AlphaFoldDB" id="A0A1H9V0J7"/>
<organism evidence="2 3">
    <name type="scientific">Pedococcus cremeus</name>
    <dbReference type="NCBI Taxonomy" id="587636"/>
    <lineage>
        <taxon>Bacteria</taxon>
        <taxon>Bacillati</taxon>
        <taxon>Actinomycetota</taxon>
        <taxon>Actinomycetes</taxon>
        <taxon>Micrococcales</taxon>
        <taxon>Intrasporangiaceae</taxon>
        <taxon>Pedococcus</taxon>
    </lineage>
</organism>
<accession>A0A1H9V0J7</accession>
<dbReference type="RefSeq" id="WP_177180305.1">
    <property type="nucleotide sequence ID" value="NZ_FOHB01000003.1"/>
</dbReference>
<keyword evidence="1" id="KW-0812">Transmembrane</keyword>